<keyword evidence="5" id="KW-1185">Reference proteome</keyword>
<dbReference type="GO" id="GO:0006355">
    <property type="term" value="P:regulation of DNA-templated transcription"/>
    <property type="evidence" value="ECO:0007669"/>
    <property type="project" value="InterPro"/>
</dbReference>
<dbReference type="Pfam" id="PF00196">
    <property type="entry name" value="GerE"/>
    <property type="match status" value="1"/>
</dbReference>
<dbReference type="SUPFAM" id="SSF46894">
    <property type="entry name" value="C-terminal effector domain of the bipartite response regulators"/>
    <property type="match status" value="1"/>
</dbReference>
<dbReference type="PANTHER" id="PTHR16305">
    <property type="entry name" value="TESTICULAR SOLUBLE ADENYLYL CYCLASE"/>
    <property type="match status" value="1"/>
</dbReference>
<sequence length="935" mass="98863">MGAAIEEERLIDLVGRDAELERLHAFVAGSGAGPSVLTIEGEPGAGKTALFDAAVTRAAQEGLRVSALRCTAAESGLGYTGLADLLSPRAVDVLPGMATPLRRVLEVVLLRREVGEQAVEPQAVGRAVLEALRSLAGERPVLVAIDDSQWLDPDSARALTFAVRRLAGVPVRVLVSRRSGDGSAPQGLDVAGPEVPATRLPVGPLEPRAVEALLERRFAEPLPRSIRSRILAIAAGNPLYAVELAAAVRRDDPTDAAGLVLPPRLADLLADRLGRFAENARQPLAAVASLAAPTVAQVVDALGPDARAGLDPVLDAGVLHVAEGRLWFDHPLLGLAALDRLTPSERRWLHARLATVVTEPQARAWHLIGTADGPDEDTAAAAERGADAARARGAPEVAAALAEAAARLTPASRIPDRCRRLVAAGYHRVMSGEIGRGRAHLAAAVDATPRGPGRADLMWRLGMLTHLDGNLAEAVRLVEAARAEAGDNAAVAAEATRRLAGLYGWQGRTAQAVDCWRSALEWARASGDTRAELETLSSYGMAALLTGAIDPVQTRDRIDRLAAAAGPFAVVEDPDGYVAMVSLMLGDLADATCRLERLRRRAIDAGDELGQAGAAVLLLQVDLITGRWDRAARLADEVVRFVRGCSALPAFGFDRYAVALVEAHRGNVGPARMAATEMLDLAKARGTAPMLLQARSVLGFAELVGGDPRAAHAHCGAVLDSLRADGIRESGWVHLAWYDVDALVALGELDRAEELVAELATHGRAGRPLARAVAARGRGLVLAARGDTTGARAALDDALAEHADLDWPLERGRALLTLGTVLRRGRHKRTARERLQQARDIFDRLGARSWSAAATGELARIGGRAPRTAVSTPAALTPAERRVAQAVAAGHTNQEIADRLFLSVKTVAAHLTRVYAKLDVRTRTELAIRLRDAPD</sequence>
<dbReference type="SUPFAM" id="SSF48452">
    <property type="entry name" value="TPR-like"/>
    <property type="match status" value="1"/>
</dbReference>
<dbReference type="PROSITE" id="PS50043">
    <property type="entry name" value="HTH_LUXR_2"/>
    <property type="match status" value="1"/>
</dbReference>
<organism evidence="4 5">
    <name type="scientific">Virgisporangium aurantiacum</name>
    <dbReference type="NCBI Taxonomy" id="175570"/>
    <lineage>
        <taxon>Bacteria</taxon>
        <taxon>Bacillati</taxon>
        <taxon>Actinomycetota</taxon>
        <taxon>Actinomycetes</taxon>
        <taxon>Micromonosporales</taxon>
        <taxon>Micromonosporaceae</taxon>
        <taxon>Virgisporangium</taxon>
    </lineage>
</organism>
<dbReference type="InterPro" id="IPR036388">
    <property type="entry name" value="WH-like_DNA-bd_sf"/>
</dbReference>
<dbReference type="InterPro" id="IPR016032">
    <property type="entry name" value="Sig_transdc_resp-reg_C-effctor"/>
</dbReference>
<evidence type="ECO:0000256" key="1">
    <source>
        <dbReference type="ARBA" id="ARBA00022741"/>
    </source>
</evidence>
<keyword evidence="1" id="KW-0547">Nucleotide-binding</keyword>
<dbReference type="PROSITE" id="PS00622">
    <property type="entry name" value="HTH_LUXR_1"/>
    <property type="match status" value="1"/>
</dbReference>
<feature type="domain" description="HTH luxR-type" evidence="3">
    <location>
        <begin position="869"/>
        <end position="934"/>
    </location>
</feature>
<proteinExistence type="predicted"/>
<name>A0A8J4E847_9ACTN</name>
<dbReference type="GO" id="GO:0003677">
    <property type="term" value="F:DNA binding"/>
    <property type="evidence" value="ECO:0007669"/>
    <property type="project" value="InterPro"/>
</dbReference>
<dbReference type="Proteomes" id="UP000612585">
    <property type="component" value="Unassembled WGS sequence"/>
</dbReference>
<comment type="caution">
    <text evidence="4">The sequence shown here is derived from an EMBL/GenBank/DDBJ whole genome shotgun (WGS) entry which is preliminary data.</text>
</comment>
<dbReference type="RefSeq" id="WP_204014610.1">
    <property type="nucleotide sequence ID" value="NZ_BOPG01000135.1"/>
</dbReference>
<dbReference type="PRINTS" id="PR00038">
    <property type="entry name" value="HTHLUXR"/>
</dbReference>
<dbReference type="SMART" id="SM00421">
    <property type="entry name" value="HTH_LUXR"/>
    <property type="match status" value="1"/>
</dbReference>
<protein>
    <submittedName>
        <fullName evidence="4">Transcriptional regulator</fullName>
    </submittedName>
</protein>
<dbReference type="GO" id="GO:0005524">
    <property type="term" value="F:ATP binding"/>
    <property type="evidence" value="ECO:0007669"/>
    <property type="project" value="UniProtKB-KW"/>
</dbReference>
<dbReference type="Gene3D" id="1.25.40.10">
    <property type="entry name" value="Tetratricopeptide repeat domain"/>
    <property type="match status" value="2"/>
</dbReference>
<accession>A0A8J4E847</accession>
<dbReference type="AlphaFoldDB" id="A0A8J4E847"/>
<dbReference type="CDD" id="cd06170">
    <property type="entry name" value="LuxR_C_like"/>
    <property type="match status" value="1"/>
</dbReference>
<dbReference type="InterPro" id="IPR041664">
    <property type="entry name" value="AAA_16"/>
</dbReference>
<evidence type="ECO:0000313" key="5">
    <source>
        <dbReference type="Proteomes" id="UP000612585"/>
    </source>
</evidence>
<reference evidence="4" key="1">
    <citation type="submission" date="2021-01" db="EMBL/GenBank/DDBJ databases">
        <title>Whole genome shotgun sequence of Virgisporangium aurantiacum NBRC 16421.</title>
        <authorList>
            <person name="Komaki H."/>
            <person name="Tamura T."/>
        </authorList>
    </citation>
    <scope>NUCLEOTIDE SEQUENCE</scope>
    <source>
        <strain evidence="4">NBRC 16421</strain>
    </source>
</reference>
<evidence type="ECO:0000259" key="3">
    <source>
        <dbReference type="PROSITE" id="PS50043"/>
    </source>
</evidence>
<gene>
    <name evidence="4" type="ORF">Vau01_123890</name>
</gene>
<dbReference type="InterPro" id="IPR011990">
    <property type="entry name" value="TPR-like_helical_dom_sf"/>
</dbReference>
<dbReference type="SUPFAM" id="SSF52540">
    <property type="entry name" value="P-loop containing nucleoside triphosphate hydrolases"/>
    <property type="match status" value="1"/>
</dbReference>
<keyword evidence="2" id="KW-0067">ATP-binding</keyword>
<dbReference type="Gene3D" id="1.10.10.10">
    <property type="entry name" value="Winged helix-like DNA-binding domain superfamily/Winged helix DNA-binding domain"/>
    <property type="match status" value="1"/>
</dbReference>
<dbReference type="Pfam" id="PF13191">
    <property type="entry name" value="AAA_16"/>
    <property type="match status" value="1"/>
</dbReference>
<dbReference type="GO" id="GO:0005737">
    <property type="term" value="C:cytoplasm"/>
    <property type="evidence" value="ECO:0007669"/>
    <property type="project" value="TreeGrafter"/>
</dbReference>
<dbReference type="InterPro" id="IPR027417">
    <property type="entry name" value="P-loop_NTPase"/>
</dbReference>
<evidence type="ECO:0000313" key="4">
    <source>
        <dbReference type="EMBL" id="GIJ64873.1"/>
    </source>
</evidence>
<evidence type="ECO:0000256" key="2">
    <source>
        <dbReference type="ARBA" id="ARBA00022840"/>
    </source>
</evidence>
<dbReference type="GO" id="GO:0004016">
    <property type="term" value="F:adenylate cyclase activity"/>
    <property type="evidence" value="ECO:0007669"/>
    <property type="project" value="TreeGrafter"/>
</dbReference>
<dbReference type="PANTHER" id="PTHR16305:SF35">
    <property type="entry name" value="TRANSCRIPTIONAL ACTIVATOR DOMAIN"/>
    <property type="match status" value="1"/>
</dbReference>
<dbReference type="InterPro" id="IPR000792">
    <property type="entry name" value="Tscrpt_reg_LuxR_C"/>
</dbReference>
<dbReference type="EMBL" id="BOPG01000135">
    <property type="protein sequence ID" value="GIJ64873.1"/>
    <property type="molecule type" value="Genomic_DNA"/>
</dbReference>